<dbReference type="PANTHER" id="PTHR43845:SF1">
    <property type="entry name" value="BLR5969 PROTEIN"/>
    <property type="match status" value="1"/>
</dbReference>
<dbReference type="InterPro" id="IPR028154">
    <property type="entry name" value="AMP-dep_Lig_C"/>
</dbReference>
<dbReference type="InterPro" id="IPR000873">
    <property type="entry name" value="AMP-dep_synth/lig_dom"/>
</dbReference>
<evidence type="ECO:0000313" key="4">
    <source>
        <dbReference type="Proteomes" id="UP000652074"/>
    </source>
</evidence>
<gene>
    <name evidence="3" type="ORF">GPA26_15150</name>
</gene>
<dbReference type="Pfam" id="PF00501">
    <property type="entry name" value="AMP-binding"/>
    <property type="match status" value="1"/>
</dbReference>
<dbReference type="Gene3D" id="3.40.50.12780">
    <property type="entry name" value="N-terminal domain of ligase-like"/>
    <property type="match status" value="1"/>
</dbReference>
<feature type="domain" description="AMP-dependent synthetase/ligase" evidence="1">
    <location>
        <begin position="96"/>
        <end position="292"/>
    </location>
</feature>
<dbReference type="Proteomes" id="UP000652074">
    <property type="component" value="Unassembled WGS sequence"/>
</dbReference>
<evidence type="ECO:0000259" key="1">
    <source>
        <dbReference type="Pfam" id="PF00501"/>
    </source>
</evidence>
<accession>A0ABX1MPC7</accession>
<dbReference type="PANTHER" id="PTHR43845">
    <property type="entry name" value="BLR5969 PROTEIN"/>
    <property type="match status" value="1"/>
</dbReference>
<evidence type="ECO:0000313" key="3">
    <source>
        <dbReference type="EMBL" id="NMF89807.1"/>
    </source>
</evidence>
<keyword evidence="4" id="KW-1185">Reference proteome</keyword>
<evidence type="ECO:0000259" key="2">
    <source>
        <dbReference type="Pfam" id="PF14535"/>
    </source>
</evidence>
<dbReference type="RefSeq" id="WP_169207166.1">
    <property type="nucleotide sequence ID" value="NZ_CP059560.1"/>
</dbReference>
<sequence>MAYFDQATETLPREQLRALQLEKLQAMMGELWGKNHFYSNKWKAAGIEPRDIRTLDDLARLPLTTKSELMEDQAANGPFGTNLTYPIEQYTRLHQTSGTTGVPLKVLDTQDSWDWWAKCWAHVLAGSGVDASDRVFLAFAFGPFIGFWAALEGARKLGAVMIPGGGRDSLQRLELMRETGATVLCCTPTYALRLAEVAREHGFDMRSLPMKSTVHAGEPGANIPSTKQRIQEAWAAKCFDHAGASEIGAHSFECEHQPGGTHLIESEFIAEVINPKTGEAVKPGERGELVITNLGRWGFPLIRYRTGDLVEVNLDPCSCGRTFLRFQGGILGRADDMVTVRGVNVFPAGVENIIRKFVEVDEFRITVSKVKHMDEMDIEVELCDGADPSVVHSIAERLDSVLAFRPRVHHVGRDVLPRFDMKAKRFHVNRAA</sequence>
<reference evidence="3 4" key="1">
    <citation type="submission" date="2019-12" db="EMBL/GenBank/DDBJ databases">
        <title>Comparative genomics gives insights into the taxonomy of the Azoarcus-Aromatoleum group and reveals separate origins of nif in the plant-associated Azoarcus and non-plant-associated Aromatoleum sub-groups.</title>
        <authorList>
            <person name="Lafos M."/>
            <person name="Maluk M."/>
            <person name="Batista M."/>
            <person name="Junghare M."/>
            <person name="Carmona M."/>
            <person name="Faoro H."/>
            <person name="Cruz L.M."/>
            <person name="Battistoni F."/>
            <person name="De Souza E."/>
            <person name="Pedrosa F."/>
            <person name="Chen W.-M."/>
            <person name="Poole P.S."/>
            <person name="Dixon R.A."/>
            <person name="James E.K."/>
        </authorList>
    </citation>
    <scope>NUCLEOTIDE SEQUENCE [LARGE SCALE GENOMIC DNA]</scope>
    <source>
        <strain evidence="3 4">ToN1</strain>
    </source>
</reference>
<dbReference type="InterPro" id="IPR045851">
    <property type="entry name" value="AMP-bd_C_sf"/>
</dbReference>
<dbReference type="EMBL" id="WTVR01000029">
    <property type="protein sequence ID" value="NMF89807.1"/>
    <property type="molecule type" value="Genomic_DNA"/>
</dbReference>
<protein>
    <submittedName>
        <fullName evidence="3">AMP-binding protein</fullName>
    </submittedName>
</protein>
<dbReference type="InterPro" id="IPR042099">
    <property type="entry name" value="ANL_N_sf"/>
</dbReference>
<dbReference type="SUPFAM" id="SSF56801">
    <property type="entry name" value="Acetyl-CoA synthetase-like"/>
    <property type="match status" value="1"/>
</dbReference>
<proteinExistence type="predicted"/>
<dbReference type="Pfam" id="PF14535">
    <property type="entry name" value="AMP-binding_C_2"/>
    <property type="match status" value="1"/>
</dbReference>
<organism evidence="3 4">
    <name type="scientific">Aromatoleum petrolei</name>
    <dbReference type="NCBI Taxonomy" id="76116"/>
    <lineage>
        <taxon>Bacteria</taxon>
        <taxon>Pseudomonadati</taxon>
        <taxon>Pseudomonadota</taxon>
        <taxon>Betaproteobacteria</taxon>
        <taxon>Rhodocyclales</taxon>
        <taxon>Rhodocyclaceae</taxon>
        <taxon>Aromatoleum</taxon>
    </lineage>
</organism>
<feature type="domain" description="AMP-dependent ligase C-terminal" evidence="2">
    <location>
        <begin position="342"/>
        <end position="427"/>
    </location>
</feature>
<name>A0ABX1MPC7_9RHOO</name>
<dbReference type="Gene3D" id="3.30.300.30">
    <property type="match status" value="1"/>
</dbReference>
<comment type="caution">
    <text evidence="3">The sequence shown here is derived from an EMBL/GenBank/DDBJ whole genome shotgun (WGS) entry which is preliminary data.</text>
</comment>